<organism evidence="3 4">
    <name type="scientific">Eiseniibacteriota bacterium</name>
    <dbReference type="NCBI Taxonomy" id="2212470"/>
    <lineage>
        <taxon>Bacteria</taxon>
        <taxon>Candidatus Eiseniibacteriota</taxon>
    </lineage>
</organism>
<feature type="domain" description="Methyltransferase" evidence="1">
    <location>
        <begin position="178"/>
        <end position="337"/>
    </location>
</feature>
<sequence length="358" mass="38402">MTTTAVPQINEEKLFEFVFKMVGDMGATANAPLVLLGDQLGLYKAIADGGDVTSESLAKSTGTKERYVREWLATQAAAGYIEYNADANTFSITPEKAMALANDESPVFMMGAFYSFVSLFADQAKLVEAFKSGSGVAWGDHHDCLFSGVAKFFKPSYRAHLLQDWIPALGGDTKSKLERGAKVADVGCGHGVSTILMAKAFPNSTFVGYDIHTPSIEEARRSAKESGVTNVSFEVSSAQAFPGEGYDLVTFFDCLHDMGDPLGAATQVKKNLAPDGTWMIVEPMAKNALKDNLNPVGQLYYAFSTQICTPSAMSQDGGTSLGAQAGEERLTEILQNGGFGQVRRASETPFNMVLEARA</sequence>
<feature type="domain" description="S-adenosylmethionine-dependent methyltransferase Rv2258c-like winged HTH" evidence="2">
    <location>
        <begin position="33"/>
        <end position="101"/>
    </location>
</feature>
<dbReference type="InterPro" id="IPR053173">
    <property type="entry name" value="SAM-binding_MTase"/>
</dbReference>
<evidence type="ECO:0000259" key="2">
    <source>
        <dbReference type="Pfam" id="PF21320"/>
    </source>
</evidence>
<name>A0A7Y2E5V9_UNCEI</name>
<dbReference type="Gene3D" id="1.10.10.10">
    <property type="entry name" value="Winged helix-like DNA-binding domain superfamily/Winged helix DNA-binding domain"/>
    <property type="match status" value="1"/>
</dbReference>
<dbReference type="CDD" id="cd02440">
    <property type="entry name" value="AdoMet_MTases"/>
    <property type="match status" value="1"/>
</dbReference>
<dbReference type="InterPro" id="IPR036390">
    <property type="entry name" value="WH_DNA-bd_sf"/>
</dbReference>
<dbReference type="GO" id="GO:0008168">
    <property type="term" value="F:methyltransferase activity"/>
    <property type="evidence" value="ECO:0007669"/>
    <property type="project" value="UniProtKB-KW"/>
</dbReference>
<dbReference type="AlphaFoldDB" id="A0A7Y2E5V9"/>
<dbReference type="Gene3D" id="3.40.50.150">
    <property type="entry name" value="Vaccinia Virus protein VP39"/>
    <property type="match status" value="1"/>
</dbReference>
<evidence type="ECO:0000313" key="3">
    <source>
        <dbReference type="EMBL" id="NNF05711.1"/>
    </source>
</evidence>
<dbReference type="PANTHER" id="PTHR45128:SF2">
    <property type="entry name" value="METHYLTRANSFERASE DOMAIN-CONTAINING PROTEIN"/>
    <property type="match status" value="1"/>
</dbReference>
<dbReference type="GO" id="GO:0032259">
    <property type="term" value="P:methylation"/>
    <property type="evidence" value="ECO:0007669"/>
    <property type="project" value="UniProtKB-KW"/>
</dbReference>
<dbReference type="Proteomes" id="UP000547674">
    <property type="component" value="Unassembled WGS sequence"/>
</dbReference>
<dbReference type="SUPFAM" id="SSF53335">
    <property type="entry name" value="S-adenosyl-L-methionine-dependent methyltransferases"/>
    <property type="match status" value="1"/>
</dbReference>
<proteinExistence type="predicted"/>
<keyword evidence="3" id="KW-0489">Methyltransferase</keyword>
<dbReference type="PANTHER" id="PTHR45128">
    <property type="entry name" value="METHYLTRANSFERASE TYPE 11"/>
    <property type="match status" value="1"/>
</dbReference>
<keyword evidence="3" id="KW-0808">Transferase</keyword>
<accession>A0A7Y2E5V9</accession>
<dbReference type="SUPFAM" id="SSF46785">
    <property type="entry name" value="Winged helix' DNA-binding domain"/>
    <property type="match status" value="1"/>
</dbReference>
<dbReference type="InterPro" id="IPR048711">
    <property type="entry name" value="WHD_Rv2258c"/>
</dbReference>
<reference evidence="3 4" key="1">
    <citation type="submission" date="2020-03" db="EMBL/GenBank/DDBJ databases">
        <title>Metabolic flexibility allows generalist bacteria to become dominant in a frequently disturbed ecosystem.</title>
        <authorList>
            <person name="Chen Y.-J."/>
            <person name="Leung P.M."/>
            <person name="Bay S.K."/>
            <person name="Hugenholtz P."/>
            <person name="Kessler A.J."/>
            <person name="Shelley G."/>
            <person name="Waite D.W."/>
            <person name="Cook P.L."/>
            <person name="Greening C."/>
        </authorList>
    </citation>
    <scope>NUCLEOTIDE SEQUENCE [LARGE SCALE GENOMIC DNA]</scope>
    <source>
        <strain evidence="3">SS_bin_28</strain>
    </source>
</reference>
<evidence type="ECO:0000313" key="4">
    <source>
        <dbReference type="Proteomes" id="UP000547674"/>
    </source>
</evidence>
<dbReference type="InterPro" id="IPR025714">
    <property type="entry name" value="Methyltranfer_dom"/>
</dbReference>
<dbReference type="InterPro" id="IPR029063">
    <property type="entry name" value="SAM-dependent_MTases_sf"/>
</dbReference>
<dbReference type="Pfam" id="PF21320">
    <property type="entry name" value="WHD_Rv2258c"/>
    <property type="match status" value="1"/>
</dbReference>
<comment type="caution">
    <text evidence="3">The sequence shown here is derived from an EMBL/GenBank/DDBJ whole genome shotgun (WGS) entry which is preliminary data.</text>
</comment>
<gene>
    <name evidence="3" type="ORF">HKN21_03015</name>
</gene>
<evidence type="ECO:0000259" key="1">
    <source>
        <dbReference type="Pfam" id="PF13847"/>
    </source>
</evidence>
<dbReference type="Pfam" id="PF13847">
    <property type="entry name" value="Methyltransf_31"/>
    <property type="match status" value="1"/>
</dbReference>
<dbReference type="EMBL" id="JABDJR010000112">
    <property type="protein sequence ID" value="NNF05711.1"/>
    <property type="molecule type" value="Genomic_DNA"/>
</dbReference>
<protein>
    <submittedName>
        <fullName evidence="3">Methyltransferase domain-containing protein</fullName>
    </submittedName>
</protein>
<dbReference type="InterPro" id="IPR036388">
    <property type="entry name" value="WH-like_DNA-bd_sf"/>
</dbReference>